<reference evidence="8 9" key="1">
    <citation type="journal article" date="2021" name="Elife">
        <title>Chloroplast acquisition without the gene transfer in kleptoplastic sea slugs, Plakobranchus ocellatus.</title>
        <authorList>
            <person name="Maeda T."/>
            <person name="Takahashi S."/>
            <person name="Yoshida T."/>
            <person name="Shimamura S."/>
            <person name="Takaki Y."/>
            <person name="Nagai Y."/>
            <person name="Toyoda A."/>
            <person name="Suzuki Y."/>
            <person name="Arimoto A."/>
            <person name="Ishii H."/>
            <person name="Satoh N."/>
            <person name="Nishiyama T."/>
            <person name="Hasebe M."/>
            <person name="Maruyama T."/>
            <person name="Minagawa J."/>
            <person name="Obokata J."/>
            <person name="Shigenobu S."/>
        </authorList>
    </citation>
    <scope>NUCLEOTIDE SEQUENCE [LARGE SCALE GENOMIC DNA]</scope>
</reference>
<evidence type="ECO:0000256" key="2">
    <source>
        <dbReference type="ARBA" id="ARBA00022889"/>
    </source>
</evidence>
<evidence type="ECO:0000256" key="3">
    <source>
        <dbReference type="ARBA" id="ARBA00022989"/>
    </source>
</evidence>
<dbReference type="EMBL" id="BLXT01007237">
    <property type="protein sequence ID" value="GFO37417.1"/>
    <property type="molecule type" value="Genomic_DNA"/>
</dbReference>
<dbReference type="InterPro" id="IPR002126">
    <property type="entry name" value="Cadherin-like_dom"/>
</dbReference>
<evidence type="ECO:0000256" key="6">
    <source>
        <dbReference type="SAM" id="Phobius"/>
    </source>
</evidence>
<name>A0AAV4CZP7_9GAST</name>
<organism evidence="8 9">
    <name type="scientific">Plakobranchus ocellatus</name>
    <dbReference type="NCBI Taxonomy" id="259542"/>
    <lineage>
        <taxon>Eukaryota</taxon>
        <taxon>Metazoa</taxon>
        <taxon>Spiralia</taxon>
        <taxon>Lophotrochozoa</taxon>
        <taxon>Mollusca</taxon>
        <taxon>Gastropoda</taxon>
        <taxon>Heterobranchia</taxon>
        <taxon>Euthyneura</taxon>
        <taxon>Panpulmonata</taxon>
        <taxon>Sacoglossa</taxon>
        <taxon>Placobranchoidea</taxon>
        <taxon>Plakobranchidae</taxon>
        <taxon>Plakobranchus</taxon>
    </lineage>
</organism>
<evidence type="ECO:0000313" key="9">
    <source>
        <dbReference type="Proteomes" id="UP000735302"/>
    </source>
</evidence>
<feature type="domain" description="Cadherin" evidence="7">
    <location>
        <begin position="69"/>
        <end position="183"/>
    </location>
</feature>
<keyword evidence="1 6" id="KW-0812">Transmembrane</keyword>
<keyword evidence="2" id="KW-0130">Cell adhesion</keyword>
<evidence type="ECO:0000256" key="5">
    <source>
        <dbReference type="PROSITE-ProRule" id="PRU00043"/>
    </source>
</evidence>
<protein>
    <submittedName>
        <fullName evidence="8">Protocadherin fat 4</fullName>
    </submittedName>
</protein>
<dbReference type="PANTHER" id="PTHR24026">
    <property type="entry name" value="FAT ATYPICAL CADHERIN-RELATED"/>
    <property type="match status" value="1"/>
</dbReference>
<gene>
    <name evidence="8" type="ORF">PoB_006392200</name>
</gene>
<dbReference type="AlphaFoldDB" id="A0AAV4CZP7"/>
<evidence type="ECO:0000256" key="4">
    <source>
        <dbReference type="ARBA" id="ARBA00023180"/>
    </source>
</evidence>
<dbReference type="PRINTS" id="PR00205">
    <property type="entry name" value="CADHERIN"/>
</dbReference>
<accession>A0AAV4CZP7</accession>
<keyword evidence="3 6" id="KW-1133">Transmembrane helix</keyword>
<keyword evidence="4" id="KW-0325">Glycoprotein</keyword>
<sequence>MPRQSRDQGTESVLNSECLQYRAGVGRLDHDSTSRYLVTVSCEDTARDTATEVIQIVIIPNQPPKFDPDTLETTFEISATLGPGDEVGQVPATDEDGDLLSYSLSVIPSSAHGAFSIQSDGMIVAHVDLRTLCRSFVTLEVTVTDGHNTVGPKVTDVNEVPVISDHRTSIEICEGRTEFLPPFTMTDEDEDETHIWTYFGGNNDDGFFFVHPETGVLGTNIDYDVDPDYDKPRRYSRTFEYRIQVTDKGGLSATATVTATFLDCNDNAPRFTRAFFTYTANECTAPGSVLGRLTGQDADSDREGNNQLTFSGASGAIDIGDTGNVIVTKPLAAGSVVVFDAYVTDQGQTPGALRSEQPAKVSVIFGVCPEPTVSDSTTAASADSNERRRGNNLPWIIIAAILGTLLLGLLSFMLWRYWSMIGEACGNIDCSKACRGRPQRRA</sequence>
<feature type="transmembrane region" description="Helical" evidence="6">
    <location>
        <begin position="393"/>
        <end position="415"/>
    </location>
</feature>
<dbReference type="PROSITE" id="PS50268">
    <property type="entry name" value="CADHERIN_2"/>
    <property type="match status" value="2"/>
</dbReference>
<dbReference type="GO" id="GO:0007156">
    <property type="term" value="P:homophilic cell adhesion via plasma membrane adhesion molecules"/>
    <property type="evidence" value="ECO:0007669"/>
    <property type="project" value="InterPro"/>
</dbReference>
<keyword evidence="5" id="KW-0106">Calcium</keyword>
<dbReference type="Proteomes" id="UP000735302">
    <property type="component" value="Unassembled WGS sequence"/>
</dbReference>
<dbReference type="PANTHER" id="PTHR24026:SF136">
    <property type="entry name" value="PROTOCADHERIN-23"/>
    <property type="match status" value="1"/>
</dbReference>
<evidence type="ECO:0000259" key="7">
    <source>
        <dbReference type="PROSITE" id="PS50268"/>
    </source>
</evidence>
<evidence type="ECO:0000313" key="8">
    <source>
        <dbReference type="EMBL" id="GFO37417.1"/>
    </source>
</evidence>
<proteinExistence type="predicted"/>
<dbReference type="Gene3D" id="2.60.40.60">
    <property type="entry name" value="Cadherins"/>
    <property type="match status" value="3"/>
</dbReference>
<keyword evidence="6" id="KW-0472">Membrane</keyword>
<feature type="domain" description="Cadherin" evidence="7">
    <location>
        <begin position="183"/>
        <end position="271"/>
    </location>
</feature>
<dbReference type="GO" id="GO:0005509">
    <property type="term" value="F:calcium ion binding"/>
    <property type="evidence" value="ECO:0007669"/>
    <property type="project" value="UniProtKB-UniRule"/>
</dbReference>
<dbReference type="CDD" id="cd11304">
    <property type="entry name" value="Cadherin_repeat"/>
    <property type="match status" value="2"/>
</dbReference>
<evidence type="ECO:0000256" key="1">
    <source>
        <dbReference type="ARBA" id="ARBA00022692"/>
    </source>
</evidence>
<comment type="caution">
    <text evidence="8">The sequence shown here is derived from an EMBL/GenBank/DDBJ whole genome shotgun (WGS) entry which is preliminary data.</text>
</comment>
<dbReference type="SUPFAM" id="SSF49313">
    <property type="entry name" value="Cadherin-like"/>
    <property type="match status" value="3"/>
</dbReference>
<dbReference type="SMART" id="SM00112">
    <property type="entry name" value="CA"/>
    <property type="match status" value="2"/>
</dbReference>
<dbReference type="GO" id="GO:0016020">
    <property type="term" value="C:membrane"/>
    <property type="evidence" value="ECO:0007669"/>
    <property type="project" value="InterPro"/>
</dbReference>
<dbReference type="InterPro" id="IPR015919">
    <property type="entry name" value="Cadherin-like_sf"/>
</dbReference>
<keyword evidence="9" id="KW-1185">Reference proteome</keyword>